<evidence type="ECO:0000313" key="2">
    <source>
        <dbReference type="Proteomes" id="UP000049127"/>
    </source>
</evidence>
<evidence type="ECO:0000313" key="1">
    <source>
        <dbReference type="EMBL" id="CEQ03365.1"/>
    </source>
</evidence>
<reference evidence="1 2" key="1">
    <citation type="submission" date="2015-01" db="EMBL/GenBank/DDBJ databases">
        <authorList>
            <person name="Aslett A.Martin."/>
            <person name="De Silva Nishadi"/>
        </authorList>
    </citation>
    <scope>NUCLEOTIDE SEQUENCE [LARGE SCALE GENOMIC DNA]</scope>
    <source>
        <strain evidence="1 2">R28058</strain>
    </source>
</reference>
<protein>
    <submittedName>
        <fullName evidence="1">Uncharacterized protein</fullName>
    </submittedName>
</protein>
<sequence length="119" mass="14142">MINRIANNNFFNSSNYSFSKLKNEKESKDPILKAIEEMVMRKSITEKEVKGEKLTKKEQEFKDNNIVIPDPEVLLLNMLKSKDIKDHNSKQSYFEDKKNEYFKDSNKDIFKLNEILNNF</sequence>
<proteinExistence type="predicted"/>
<dbReference type="Proteomes" id="UP000049127">
    <property type="component" value="Unassembled WGS sequence"/>
</dbReference>
<dbReference type="OrthoDB" id="9970849at2"/>
<dbReference type="RefSeq" id="WP_055341720.1">
    <property type="nucleotide sequence ID" value="NZ_CDNI01000003.1"/>
</dbReference>
<organism evidence="1 2">
    <name type="scientific">Paraclostridium sordellii</name>
    <name type="common">Clostridium sordellii</name>
    <dbReference type="NCBI Taxonomy" id="1505"/>
    <lineage>
        <taxon>Bacteria</taxon>
        <taxon>Bacillati</taxon>
        <taxon>Bacillota</taxon>
        <taxon>Clostridia</taxon>
        <taxon>Peptostreptococcales</taxon>
        <taxon>Peptostreptococcaceae</taxon>
        <taxon>Paraclostridium</taxon>
    </lineage>
</organism>
<dbReference type="EMBL" id="CEKZ01000003">
    <property type="protein sequence ID" value="CEQ03365.1"/>
    <property type="molecule type" value="Genomic_DNA"/>
</dbReference>
<dbReference type="AlphaFoldDB" id="A0A0C7R3G6"/>
<gene>
    <name evidence="1" type="ORF">R28058_10981</name>
</gene>
<accession>A0A0C7R3G6</accession>
<name>A0A0C7R3G6_PARSO</name>